<evidence type="ECO:0000256" key="1">
    <source>
        <dbReference type="PROSITE-ProRule" id="PRU00042"/>
    </source>
</evidence>
<name>A0A9W9ZBJ7_9CNID</name>
<dbReference type="GO" id="GO:0008270">
    <property type="term" value="F:zinc ion binding"/>
    <property type="evidence" value="ECO:0007669"/>
    <property type="project" value="UniProtKB-KW"/>
</dbReference>
<dbReference type="EC" id="2.3.1.50" evidence="3"/>
<reference evidence="3" key="1">
    <citation type="submission" date="2023-01" db="EMBL/GenBank/DDBJ databases">
        <title>Genome assembly of the deep-sea coral Lophelia pertusa.</title>
        <authorList>
            <person name="Herrera S."/>
            <person name="Cordes E."/>
        </authorList>
    </citation>
    <scope>NUCLEOTIDE SEQUENCE</scope>
    <source>
        <strain evidence="3">USNM1676648</strain>
        <tissue evidence="3">Polyp</tissue>
    </source>
</reference>
<protein>
    <submittedName>
        <fullName evidence="3">Serine palmitoyltransferase 2</fullName>
        <ecNumber evidence="3">2.3.1.50</ecNumber>
    </submittedName>
</protein>
<dbReference type="AlphaFoldDB" id="A0A9W9ZBJ7"/>
<gene>
    <name evidence="3" type="primary">SPTLC2_6</name>
    <name evidence="3" type="ORF">OS493_021354</name>
</gene>
<keyword evidence="3" id="KW-0012">Acyltransferase</keyword>
<keyword evidence="1" id="KW-0863">Zinc-finger</keyword>
<comment type="caution">
    <text evidence="3">The sequence shown here is derived from an EMBL/GenBank/DDBJ whole genome shotgun (WGS) entry which is preliminary data.</text>
</comment>
<dbReference type="PROSITE" id="PS00028">
    <property type="entry name" value="ZINC_FINGER_C2H2_1"/>
    <property type="match status" value="2"/>
</dbReference>
<dbReference type="InterPro" id="IPR013087">
    <property type="entry name" value="Znf_C2H2_type"/>
</dbReference>
<dbReference type="Pfam" id="PF20231">
    <property type="entry name" value="DUF6589"/>
    <property type="match status" value="1"/>
</dbReference>
<proteinExistence type="predicted"/>
<evidence type="ECO:0000313" key="4">
    <source>
        <dbReference type="Proteomes" id="UP001163046"/>
    </source>
</evidence>
<dbReference type="PROSITE" id="PS50157">
    <property type="entry name" value="ZINC_FINGER_C2H2_2"/>
    <property type="match status" value="1"/>
</dbReference>
<accession>A0A9W9ZBJ7</accession>
<feature type="domain" description="C2H2-type" evidence="2">
    <location>
        <begin position="102"/>
        <end position="128"/>
    </location>
</feature>
<organism evidence="3 4">
    <name type="scientific">Desmophyllum pertusum</name>
    <dbReference type="NCBI Taxonomy" id="174260"/>
    <lineage>
        <taxon>Eukaryota</taxon>
        <taxon>Metazoa</taxon>
        <taxon>Cnidaria</taxon>
        <taxon>Anthozoa</taxon>
        <taxon>Hexacorallia</taxon>
        <taxon>Scleractinia</taxon>
        <taxon>Caryophylliina</taxon>
        <taxon>Caryophylliidae</taxon>
        <taxon>Desmophyllum</taxon>
    </lineage>
</organism>
<dbReference type="Proteomes" id="UP001163046">
    <property type="component" value="Unassembled WGS sequence"/>
</dbReference>
<keyword evidence="4" id="KW-1185">Reference proteome</keyword>
<sequence>MNKDHPSYDIPDKSIAKTTRQKWLLELCEQLVTTYIFGESEVQTLVDQTQTLQDATEQPFRCRAADCPATYVHHSRRVRHEIEMHGGNLNSNLGQRDEFGYYYCRAACDNVFLTKTTRNRHERSAHEGVAVEEIDDAQENPTPQDFMFNYHKAKLSYGLILFEFNDAIKEGDGERLFNLYKLALLLFKTNGHVKYAYIVLLYLCQVIAILPESEASDLKHNRFHNKYGGKGKNIPLDLLKEQLNKDLKTTWKGLGANLSEESASRTSNALEMLLAIMMSIDNDCSFDKRKGYRAAKNPEESVKQVLGDLLGKNVFKFTPGREGHPSFPNFDGNLLHGLDYRTYTSG</sequence>
<dbReference type="GO" id="GO:0004758">
    <property type="term" value="F:serine C-palmitoyltransferase activity"/>
    <property type="evidence" value="ECO:0007669"/>
    <property type="project" value="UniProtKB-EC"/>
</dbReference>
<dbReference type="OrthoDB" id="5956108at2759"/>
<keyword evidence="3" id="KW-0808">Transferase</keyword>
<evidence type="ECO:0000313" key="3">
    <source>
        <dbReference type="EMBL" id="KAJ7378768.1"/>
    </source>
</evidence>
<keyword evidence="1" id="KW-0862">Zinc</keyword>
<keyword evidence="1" id="KW-0479">Metal-binding</keyword>
<dbReference type="EMBL" id="MU826363">
    <property type="protein sequence ID" value="KAJ7378768.1"/>
    <property type="molecule type" value="Genomic_DNA"/>
</dbReference>
<dbReference type="InterPro" id="IPR046496">
    <property type="entry name" value="DUF6589"/>
</dbReference>
<evidence type="ECO:0000259" key="2">
    <source>
        <dbReference type="PROSITE" id="PS50157"/>
    </source>
</evidence>